<sequence>MGKESLVKKIKSAISNENIDDLENLFSQVSSMKDVKLINSNKIFIKILQNQNLSYYFTRFTGTYLMAINKFSKKDSVHQMMFIEFVIKVFEISKAINNIFTDIMRSSFNSSLSCFVVSLSLWRDKAESNFAVNNESLSNFMESRGRLIDFEFFIDYMFEIAYIHLCNDLYDDHIKEKAIYWNEKNYDERTMNKLYNFAATYHSLYNLFDKVSFGEYEIQSLSFDEDNDCLNIRLQYADKQFLKVKYAGLRQGVISQPHIPSLFSPIIEMIKDSVYPLGKERGLTKKQIDNIVELISLQLSFDVDELLLTAQSVSFQKSLYVLSLITMFCFIERERAKLSNCIFDKYYTIIDCNIIKRYFSDIGFISEEEFQQIFNGIVTINNKQPTIYSKLISLSLLNTGDGNCIYLHPIKLSLTGFYNPIFNYATQRYSKKKNSNSGEIVQQFGQEYNNLIKQIAENNEFKILECDYKIKENHHVKTDVDIIAKYLDVLFLLQVKSVISSIDIYSHFKAKMRIEEGIDQADISLRYINLNSNIFRNLMHKHEIKENEINHVISIVVTNNKLFNGWFKNNTIVISAEQWSYFCSEAKKFTESSKVLELLKKPVALYRHESELQIQIRDDNYFGMLKAEYEDMY</sequence>
<dbReference type="AlphaFoldDB" id="A0A0L6JPX1"/>
<keyword evidence="2" id="KW-1185">Reference proteome</keyword>
<name>A0A0L6JPX1_9FIRM</name>
<accession>A0A0L6JPX1</accession>
<dbReference type="RefSeq" id="WP_036944778.1">
    <property type="nucleotide sequence ID" value="NZ_JQKC01000035.1"/>
</dbReference>
<dbReference type="EMBL" id="LGTC01000001">
    <property type="protein sequence ID" value="KNY27725.1"/>
    <property type="molecule type" value="Genomic_DNA"/>
</dbReference>
<reference evidence="2" key="1">
    <citation type="submission" date="2015-07" db="EMBL/GenBank/DDBJ databases">
        <title>Near-Complete Genome Sequence of the Cellulolytic Bacterium Bacteroides (Pseudobacteroides) cellulosolvens ATCC 35603.</title>
        <authorList>
            <person name="Dassa B."/>
            <person name="Utturkar S.M."/>
            <person name="Klingeman D.M."/>
            <person name="Hurt R.A."/>
            <person name="Keller M."/>
            <person name="Xu J."/>
            <person name="Reddy Y.H.K."/>
            <person name="Borovok I."/>
            <person name="Grinberg I.R."/>
            <person name="Lamed R."/>
            <person name="Zhivin O."/>
            <person name="Bayer E.A."/>
            <person name="Brown S.D."/>
        </authorList>
    </citation>
    <scope>NUCLEOTIDE SEQUENCE [LARGE SCALE GENOMIC DNA]</scope>
    <source>
        <strain evidence="2">DSM 2933</strain>
    </source>
</reference>
<dbReference type="eggNOG" id="ENOG5033XUR">
    <property type="taxonomic scope" value="Bacteria"/>
</dbReference>
<dbReference type="OrthoDB" id="2082859at2"/>
<proteinExistence type="predicted"/>
<evidence type="ECO:0000313" key="2">
    <source>
        <dbReference type="Proteomes" id="UP000036923"/>
    </source>
</evidence>
<dbReference type="Proteomes" id="UP000036923">
    <property type="component" value="Unassembled WGS sequence"/>
</dbReference>
<protein>
    <submittedName>
        <fullName evidence="1">Uncharacterized protein</fullName>
    </submittedName>
</protein>
<gene>
    <name evidence="1" type="ORF">Bccel_2996</name>
</gene>
<organism evidence="1 2">
    <name type="scientific">Pseudobacteroides cellulosolvens ATCC 35603 = DSM 2933</name>
    <dbReference type="NCBI Taxonomy" id="398512"/>
    <lineage>
        <taxon>Bacteria</taxon>
        <taxon>Bacillati</taxon>
        <taxon>Bacillota</taxon>
        <taxon>Clostridia</taxon>
        <taxon>Eubacteriales</taxon>
        <taxon>Oscillospiraceae</taxon>
        <taxon>Pseudobacteroides</taxon>
    </lineage>
</organism>
<comment type="caution">
    <text evidence="1">The sequence shown here is derived from an EMBL/GenBank/DDBJ whole genome shotgun (WGS) entry which is preliminary data.</text>
</comment>
<evidence type="ECO:0000313" key="1">
    <source>
        <dbReference type="EMBL" id="KNY27725.1"/>
    </source>
</evidence>